<dbReference type="InterPro" id="IPR052712">
    <property type="entry name" value="Acid_resist_chaperone_HdeD"/>
</dbReference>
<dbReference type="PANTHER" id="PTHR34989:SF1">
    <property type="entry name" value="PROTEIN HDED"/>
    <property type="match status" value="1"/>
</dbReference>
<dbReference type="KEGG" id="cpeg:CPELA_09120"/>
<evidence type="ECO:0000313" key="1">
    <source>
        <dbReference type="EMBL" id="QAU53079.1"/>
    </source>
</evidence>
<reference evidence="1 2" key="1">
    <citation type="submission" date="2019-01" db="EMBL/GenBank/DDBJ databases">
        <authorList>
            <person name="Ruckert C."/>
            <person name="Busche T."/>
            <person name="Kalinowski J."/>
        </authorList>
    </citation>
    <scope>NUCLEOTIDE SEQUENCE [LARGE SCALE GENOMIC DNA]</scope>
    <source>
        <strain evidence="1 2">136/3</strain>
    </source>
</reference>
<dbReference type="AlphaFoldDB" id="A0A410WAV8"/>
<dbReference type="PANTHER" id="PTHR34989">
    <property type="entry name" value="PROTEIN HDED"/>
    <property type="match status" value="1"/>
</dbReference>
<organism evidence="1 2">
    <name type="scientific">Corynebacterium pelargi</name>
    <dbReference type="NCBI Taxonomy" id="1471400"/>
    <lineage>
        <taxon>Bacteria</taxon>
        <taxon>Bacillati</taxon>
        <taxon>Actinomycetota</taxon>
        <taxon>Actinomycetes</taxon>
        <taxon>Mycobacteriales</taxon>
        <taxon>Corynebacteriaceae</taxon>
        <taxon>Corynebacterium</taxon>
    </lineage>
</organism>
<sequence length="171" mass="18404">MITAKNWMALLVGVLFIIAGMLVFANPVWNMATLGWIFTFIVLVDAIIAIVDYFQRPKAFRSGWDLALAVLTLIIGIGLLGNSAMAQATIVPYLVGFWLIFIGAGRIAAGVVGPRSLKATLLISGTLVLVLGVAVMFNPLFSAIVLSYVFASVLIVFGVIRVLEFFRPAEA</sequence>
<gene>
    <name evidence="1" type="ORF">CPELA_09120</name>
</gene>
<dbReference type="Proteomes" id="UP000288929">
    <property type="component" value="Chromosome"/>
</dbReference>
<evidence type="ECO:0000313" key="2">
    <source>
        <dbReference type="Proteomes" id="UP000288929"/>
    </source>
</evidence>
<protein>
    <submittedName>
        <fullName evidence="1">Acid-resistance membrane protein</fullName>
    </submittedName>
</protein>
<keyword evidence="2" id="KW-1185">Reference proteome</keyword>
<dbReference type="RefSeq" id="WP_128890437.1">
    <property type="nucleotide sequence ID" value="NZ_BMCX01000002.1"/>
</dbReference>
<proteinExistence type="predicted"/>
<accession>A0A410WAV8</accession>
<name>A0A410WAV8_9CORY</name>
<dbReference type="OrthoDB" id="4409801at2"/>
<dbReference type="Pfam" id="PF03729">
    <property type="entry name" value="DUF308"/>
    <property type="match status" value="2"/>
</dbReference>
<dbReference type="InterPro" id="IPR005325">
    <property type="entry name" value="DUF308_memb"/>
</dbReference>
<dbReference type="EMBL" id="CP035299">
    <property type="protein sequence ID" value="QAU53079.1"/>
    <property type="molecule type" value="Genomic_DNA"/>
</dbReference>
<dbReference type="GO" id="GO:0005886">
    <property type="term" value="C:plasma membrane"/>
    <property type="evidence" value="ECO:0007669"/>
    <property type="project" value="TreeGrafter"/>
</dbReference>